<keyword evidence="1" id="KW-0418">Kinase</keyword>
<accession>A0A5A7PSH7</accession>
<keyword evidence="1" id="KW-0808">Transferase</keyword>
<gene>
    <name evidence="1" type="ORF">STAS_11743</name>
</gene>
<name>A0A5A7PSH7_STRAF</name>
<dbReference type="GO" id="GO:0016301">
    <property type="term" value="F:kinase activity"/>
    <property type="evidence" value="ECO:0007669"/>
    <property type="project" value="UniProtKB-KW"/>
</dbReference>
<organism evidence="1 2">
    <name type="scientific">Striga asiatica</name>
    <name type="common">Asiatic witchweed</name>
    <name type="synonym">Buchnera asiatica</name>
    <dbReference type="NCBI Taxonomy" id="4170"/>
    <lineage>
        <taxon>Eukaryota</taxon>
        <taxon>Viridiplantae</taxon>
        <taxon>Streptophyta</taxon>
        <taxon>Embryophyta</taxon>
        <taxon>Tracheophyta</taxon>
        <taxon>Spermatophyta</taxon>
        <taxon>Magnoliopsida</taxon>
        <taxon>eudicotyledons</taxon>
        <taxon>Gunneridae</taxon>
        <taxon>Pentapetalae</taxon>
        <taxon>asterids</taxon>
        <taxon>lamiids</taxon>
        <taxon>Lamiales</taxon>
        <taxon>Orobanchaceae</taxon>
        <taxon>Buchnereae</taxon>
        <taxon>Striga</taxon>
    </lineage>
</organism>
<keyword evidence="2" id="KW-1185">Reference proteome</keyword>
<reference evidence="2" key="1">
    <citation type="journal article" date="2019" name="Curr. Biol.">
        <title>Genome Sequence of Striga asiatica Provides Insight into the Evolution of Plant Parasitism.</title>
        <authorList>
            <person name="Yoshida S."/>
            <person name="Kim S."/>
            <person name="Wafula E.K."/>
            <person name="Tanskanen J."/>
            <person name="Kim Y.M."/>
            <person name="Honaas L."/>
            <person name="Yang Z."/>
            <person name="Spallek T."/>
            <person name="Conn C.E."/>
            <person name="Ichihashi Y."/>
            <person name="Cheong K."/>
            <person name="Cui S."/>
            <person name="Der J.P."/>
            <person name="Gundlach H."/>
            <person name="Jiao Y."/>
            <person name="Hori C."/>
            <person name="Ishida J.K."/>
            <person name="Kasahara H."/>
            <person name="Kiba T."/>
            <person name="Kim M.S."/>
            <person name="Koo N."/>
            <person name="Laohavisit A."/>
            <person name="Lee Y.H."/>
            <person name="Lumba S."/>
            <person name="McCourt P."/>
            <person name="Mortimer J.C."/>
            <person name="Mutuku J.M."/>
            <person name="Nomura T."/>
            <person name="Sasaki-Sekimoto Y."/>
            <person name="Seto Y."/>
            <person name="Wang Y."/>
            <person name="Wakatake T."/>
            <person name="Sakakibara H."/>
            <person name="Demura T."/>
            <person name="Yamaguchi S."/>
            <person name="Yoneyama K."/>
            <person name="Manabe R.I."/>
            <person name="Nelson D.C."/>
            <person name="Schulman A.H."/>
            <person name="Timko M.P."/>
            <person name="dePamphilis C.W."/>
            <person name="Choi D."/>
            <person name="Shirasu K."/>
        </authorList>
    </citation>
    <scope>NUCLEOTIDE SEQUENCE [LARGE SCALE GENOMIC DNA]</scope>
    <source>
        <strain evidence="2">cv. UVA1</strain>
    </source>
</reference>
<proteinExistence type="predicted"/>
<sequence length="120" mass="13898">MMYVFTLAANSEMTCQLPPLRKRPRNFYATNSELTLSTIPMTWKEKTLGIKLADLCAIGKYRLAIIEYVDKKAFERKIEKFILIPPHIAIIEYVNEKAFEACFGKNFGMYHSTREIKGLL</sequence>
<dbReference type="AlphaFoldDB" id="A0A5A7PSH7"/>
<evidence type="ECO:0000313" key="1">
    <source>
        <dbReference type="EMBL" id="GER35462.1"/>
    </source>
</evidence>
<dbReference type="Proteomes" id="UP000325081">
    <property type="component" value="Unassembled WGS sequence"/>
</dbReference>
<dbReference type="EMBL" id="BKCP01004961">
    <property type="protein sequence ID" value="GER35462.1"/>
    <property type="molecule type" value="Genomic_DNA"/>
</dbReference>
<comment type="caution">
    <text evidence="1">The sequence shown here is derived from an EMBL/GenBank/DDBJ whole genome shotgun (WGS) entry which is preliminary data.</text>
</comment>
<protein>
    <submittedName>
        <fullName evidence="1">Protein kinase superfamily protein</fullName>
    </submittedName>
</protein>
<evidence type="ECO:0000313" key="2">
    <source>
        <dbReference type="Proteomes" id="UP000325081"/>
    </source>
</evidence>